<comment type="caution">
    <text evidence="2">The sequence shown here is derived from an EMBL/GenBank/DDBJ whole genome shotgun (WGS) entry which is preliminary data.</text>
</comment>
<keyword evidence="1" id="KW-1133">Transmembrane helix</keyword>
<dbReference type="EMBL" id="CATQJL010000326">
    <property type="protein sequence ID" value="CAJ0610568.1"/>
    <property type="molecule type" value="Genomic_DNA"/>
</dbReference>
<gene>
    <name evidence="2" type="ORF">CYNAS_LOCUS22551</name>
</gene>
<sequence length="119" mass="13475">MKSYSVHHHHIAQNDYQLIIPRCVTSLTDCSILAYKRRILRELSRFLMIISLLAVSIVGPWKAFLPVLLHIYWNLLRIKFKGRARGVAAPEIPLLSFSQYHSLPASIIVCGGVARVPKA</sequence>
<keyword evidence="1" id="KW-0812">Transmembrane</keyword>
<name>A0AA36HIP0_CYLNA</name>
<proteinExistence type="predicted"/>
<reference evidence="2" key="1">
    <citation type="submission" date="2023-07" db="EMBL/GenBank/DDBJ databases">
        <authorList>
            <consortium name="CYATHOMIX"/>
        </authorList>
    </citation>
    <scope>NUCLEOTIDE SEQUENCE</scope>
    <source>
        <strain evidence="2">N/A</strain>
    </source>
</reference>
<evidence type="ECO:0000256" key="1">
    <source>
        <dbReference type="SAM" id="Phobius"/>
    </source>
</evidence>
<protein>
    <submittedName>
        <fullName evidence="2">Uncharacterized protein</fullName>
    </submittedName>
</protein>
<organism evidence="2 3">
    <name type="scientific">Cylicocyclus nassatus</name>
    <name type="common">Nematode worm</name>
    <dbReference type="NCBI Taxonomy" id="53992"/>
    <lineage>
        <taxon>Eukaryota</taxon>
        <taxon>Metazoa</taxon>
        <taxon>Ecdysozoa</taxon>
        <taxon>Nematoda</taxon>
        <taxon>Chromadorea</taxon>
        <taxon>Rhabditida</taxon>
        <taxon>Rhabditina</taxon>
        <taxon>Rhabditomorpha</taxon>
        <taxon>Strongyloidea</taxon>
        <taxon>Strongylidae</taxon>
        <taxon>Cylicocyclus</taxon>
    </lineage>
</organism>
<evidence type="ECO:0000313" key="3">
    <source>
        <dbReference type="Proteomes" id="UP001176961"/>
    </source>
</evidence>
<evidence type="ECO:0000313" key="2">
    <source>
        <dbReference type="EMBL" id="CAJ0610568.1"/>
    </source>
</evidence>
<keyword evidence="1" id="KW-0472">Membrane</keyword>
<keyword evidence="3" id="KW-1185">Reference proteome</keyword>
<accession>A0AA36HIP0</accession>
<dbReference type="AlphaFoldDB" id="A0AA36HIP0"/>
<feature type="transmembrane region" description="Helical" evidence="1">
    <location>
        <begin position="46"/>
        <end position="73"/>
    </location>
</feature>
<dbReference type="Proteomes" id="UP001176961">
    <property type="component" value="Unassembled WGS sequence"/>
</dbReference>